<dbReference type="AlphaFoldDB" id="W6JYS1"/>
<dbReference type="InterPro" id="IPR046281">
    <property type="entry name" value="DUF6318"/>
</dbReference>
<dbReference type="STRING" id="1193182.BN11_3400004"/>
<evidence type="ECO:0000313" key="4">
    <source>
        <dbReference type="EMBL" id="CCH73871.1"/>
    </source>
</evidence>
<protein>
    <recommendedName>
        <fullName evidence="3">DUF6318 domain-containing protein</fullName>
    </recommendedName>
</protein>
<dbReference type="PROSITE" id="PS51257">
    <property type="entry name" value="PROKAR_LIPOPROTEIN"/>
    <property type="match status" value="1"/>
</dbReference>
<feature type="signal peptide" evidence="2">
    <location>
        <begin position="1"/>
        <end position="23"/>
    </location>
</feature>
<accession>W6JYS1</accession>
<dbReference type="EMBL" id="CAJA01000269">
    <property type="protein sequence ID" value="CCH73871.1"/>
    <property type="molecule type" value="Genomic_DNA"/>
</dbReference>
<feature type="domain" description="DUF6318" evidence="3">
    <location>
        <begin position="73"/>
        <end position="139"/>
    </location>
</feature>
<evidence type="ECO:0000313" key="5">
    <source>
        <dbReference type="Proteomes" id="UP000035763"/>
    </source>
</evidence>
<keyword evidence="2" id="KW-0732">Signal</keyword>
<keyword evidence="5" id="KW-1185">Reference proteome</keyword>
<dbReference type="Proteomes" id="UP000035763">
    <property type="component" value="Unassembled WGS sequence"/>
</dbReference>
<evidence type="ECO:0000259" key="3">
    <source>
        <dbReference type="Pfam" id="PF19843"/>
    </source>
</evidence>
<reference evidence="4 5" key="1">
    <citation type="journal article" date="2013" name="ISME J.">
        <title>A metabolic model for members of the genus Tetrasphaera involved in enhanced biological phosphorus removal.</title>
        <authorList>
            <person name="Kristiansen R."/>
            <person name="Nguyen H.T.T."/>
            <person name="Saunders A.M."/>
            <person name="Nielsen J.L."/>
            <person name="Wimmer R."/>
            <person name="Le V.Q."/>
            <person name="McIlroy S.J."/>
            <person name="Petrovski S."/>
            <person name="Seviour R.J."/>
            <person name="Calteau A."/>
            <person name="Nielsen K.L."/>
            <person name="Nielsen P.H."/>
        </authorList>
    </citation>
    <scope>NUCLEOTIDE SEQUENCE [LARGE SCALE GENOMIC DNA]</scope>
    <source>
        <strain evidence="4 5">Ben110</strain>
    </source>
</reference>
<name>W6JYS1_9MICO</name>
<sequence>MARIGSARAGACVVVIVCGALLAGCDGGSDPTTSAATASVTSTSPAPTSSSSPASSSSTSASASESATSEAYVPVKPKFPKGAKENSEAGAVAFVEYYWAVVNYALTKPDAEPLIPISETDCKQCDQYIILANDLLSKSERFAPALLSVSTTSIVAWTSKDVRVKADLLLLESWRLSSSGEVRDKQDSEKASFLLRPTWNGFEWKMKVIGDLG</sequence>
<gene>
    <name evidence="4" type="ORF">BN11_3400004</name>
</gene>
<evidence type="ECO:0000256" key="1">
    <source>
        <dbReference type="SAM" id="MobiDB-lite"/>
    </source>
</evidence>
<dbReference type="Pfam" id="PF19843">
    <property type="entry name" value="DUF6318"/>
    <property type="match status" value="1"/>
</dbReference>
<evidence type="ECO:0000256" key="2">
    <source>
        <dbReference type="SAM" id="SignalP"/>
    </source>
</evidence>
<organism evidence="4 5">
    <name type="scientific">Nostocoides australiense Ben110</name>
    <dbReference type="NCBI Taxonomy" id="1193182"/>
    <lineage>
        <taxon>Bacteria</taxon>
        <taxon>Bacillati</taxon>
        <taxon>Actinomycetota</taxon>
        <taxon>Actinomycetes</taxon>
        <taxon>Micrococcales</taxon>
        <taxon>Intrasporangiaceae</taxon>
        <taxon>Nostocoides</taxon>
    </lineage>
</organism>
<comment type="caution">
    <text evidence="4">The sequence shown here is derived from an EMBL/GenBank/DDBJ whole genome shotgun (WGS) entry which is preliminary data.</text>
</comment>
<feature type="chain" id="PRO_5039140846" description="DUF6318 domain-containing protein" evidence="2">
    <location>
        <begin position="24"/>
        <end position="213"/>
    </location>
</feature>
<proteinExistence type="predicted"/>
<feature type="region of interest" description="Disordered" evidence="1">
    <location>
        <begin position="33"/>
        <end position="63"/>
    </location>
</feature>